<keyword evidence="3" id="KW-1185">Reference proteome</keyword>
<feature type="transmembrane region" description="Helical" evidence="1">
    <location>
        <begin position="78"/>
        <end position="106"/>
    </location>
</feature>
<dbReference type="EMBL" id="JABSNP010000031">
    <property type="protein sequence ID" value="NRT21344.1"/>
    <property type="molecule type" value="Genomic_DNA"/>
</dbReference>
<keyword evidence="2" id="KW-0378">Hydrolase</keyword>
<keyword evidence="1" id="KW-1133">Transmembrane helix</keyword>
<dbReference type="GO" id="GO:0006508">
    <property type="term" value="P:proteolysis"/>
    <property type="evidence" value="ECO:0007669"/>
    <property type="project" value="UniProtKB-KW"/>
</dbReference>
<sequence length="111" mass="11521">MPYFFILPVFVVGLLLPLAAGVVLRFTRWRNAAPYVFGVAVGAALGFAGANALLLPLLHGVNKLPATQNAQTIKTLLLAVVVFIGPFVASAAGAVVGAIVGIVAAWRIGRR</sequence>
<keyword evidence="1" id="KW-0812">Transmembrane</keyword>
<comment type="caution">
    <text evidence="2">The sequence shown here is derived from an EMBL/GenBank/DDBJ whole genome shotgun (WGS) entry which is preliminary data.</text>
</comment>
<feature type="transmembrane region" description="Helical" evidence="1">
    <location>
        <begin position="6"/>
        <end position="24"/>
    </location>
</feature>
<proteinExistence type="predicted"/>
<reference evidence="2 3" key="1">
    <citation type="submission" date="2020-05" db="EMBL/GenBank/DDBJ databases">
        <title>Genomic Encyclopedia of Type Strains, Phase IV (KMG-V): Genome sequencing to study the core and pangenomes of soil and plant-associated prokaryotes.</title>
        <authorList>
            <person name="Whitman W."/>
        </authorList>
    </citation>
    <scope>NUCLEOTIDE SEQUENCE [LARGE SCALE GENOMIC DNA]</scope>
    <source>
        <strain evidence="2 3">9A</strain>
    </source>
</reference>
<evidence type="ECO:0000256" key="1">
    <source>
        <dbReference type="SAM" id="Phobius"/>
    </source>
</evidence>
<evidence type="ECO:0000313" key="3">
    <source>
        <dbReference type="Proteomes" id="UP000779507"/>
    </source>
</evidence>
<organism evidence="2 3">
    <name type="scientific">Hymenobacter caeli</name>
    <dbReference type="NCBI Taxonomy" id="2735894"/>
    <lineage>
        <taxon>Bacteria</taxon>
        <taxon>Pseudomonadati</taxon>
        <taxon>Bacteroidota</taxon>
        <taxon>Cytophagia</taxon>
        <taxon>Cytophagales</taxon>
        <taxon>Hymenobacteraceae</taxon>
        <taxon>Hymenobacter</taxon>
    </lineage>
</organism>
<keyword evidence="1" id="KW-0472">Membrane</keyword>
<dbReference type="Proteomes" id="UP000779507">
    <property type="component" value="Unassembled WGS sequence"/>
</dbReference>
<accession>A0ABX2FW18</accession>
<keyword evidence="2" id="KW-0645">Protease</keyword>
<name>A0ABX2FW18_9BACT</name>
<gene>
    <name evidence="2" type="ORF">HNP98_004191</name>
</gene>
<dbReference type="RefSeq" id="WP_173812083.1">
    <property type="nucleotide sequence ID" value="NZ_JABSNP010000031.1"/>
</dbReference>
<protein>
    <submittedName>
        <fullName evidence="2">Membrane associated rhomboid family serine protease</fullName>
    </submittedName>
</protein>
<evidence type="ECO:0000313" key="2">
    <source>
        <dbReference type="EMBL" id="NRT21344.1"/>
    </source>
</evidence>
<feature type="transmembrane region" description="Helical" evidence="1">
    <location>
        <begin position="36"/>
        <end position="58"/>
    </location>
</feature>
<dbReference type="GO" id="GO:0008233">
    <property type="term" value="F:peptidase activity"/>
    <property type="evidence" value="ECO:0007669"/>
    <property type="project" value="UniProtKB-KW"/>
</dbReference>